<dbReference type="GO" id="GO:0006935">
    <property type="term" value="P:chemotaxis"/>
    <property type="evidence" value="ECO:0007669"/>
    <property type="project" value="UniProtKB-KW"/>
</dbReference>
<dbReference type="InterPro" id="IPR051310">
    <property type="entry name" value="MCP_chemotaxis"/>
</dbReference>
<keyword evidence="3" id="KW-0807">Transducer</keyword>
<feature type="domain" description="Methyl-accepting transducer" evidence="5">
    <location>
        <begin position="1"/>
        <end position="113"/>
    </location>
</feature>
<dbReference type="AlphaFoldDB" id="A0A5B1CH48"/>
<dbReference type="Proteomes" id="UP000322699">
    <property type="component" value="Unassembled WGS sequence"/>
</dbReference>
<dbReference type="Gene3D" id="1.10.287.950">
    <property type="entry name" value="Methyl-accepting chemotaxis protein"/>
    <property type="match status" value="1"/>
</dbReference>
<dbReference type="InterPro" id="IPR004089">
    <property type="entry name" value="MCPsignal_dom"/>
</dbReference>
<feature type="region of interest" description="Disordered" evidence="4">
    <location>
        <begin position="1"/>
        <end position="44"/>
    </location>
</feature>
<comment type="similarity">
    <text evidence="2">Belongs to the methyl-accepting chemotaxis (MCP) protein family.</text>
</comment>
<feature type="compositionally biased region" description="Polar residues" evidence="4">
    <location>
        <begin position="1"/>
        <end position="34"/>
    </location>
</feature>
<evidence type="ECO:0000313" key="6">
    <source>
        <dbReference type="EMBL" id="KAA1258534.1"/>
    </source>
</evidence>
<accession>A0A5B1CH48</accession>
<evidence type="ECO:0000256" key="2">
    <source>
        <dbReference type="ARBA" id="ARBA00029447"/>
    </source>
</evidence>
<dbReference type="EMBL" id="VRLW01000001">
    <property type="protein sequence ID" value="KAA1258534.1"/>
    <property type="molecule type" value="Genomic_DNA"/>
</dbReference>
<dbReference type="GO" id="GO:0004888">
    <property type="term" value="F:transmembrane signaling receptor activity"/>
    <property type="evidence" value="ECO:0007669"/>
    <property type="project" value="TreeGrafter"/>
</dbReference>
<sequence length="382" mass="41651">MSTATNSGENYDSHASSSNQDDRSTNTSPQSQAVETPENHSEEDVTQMVKDLSNALESAIEEIESVNSETKVLALNARIEAARAGSVGAAFGVVAQEMQTLSAKTSTIARDMSHRTREKTANLMSLIDVTIRGTRLSDLALVNIDLIDRNLYERTCDVRWWATDASLVDALTDPNADRCNFASKRLGVILDAYTVYHDLVLCDQTGMVVANGRPREFASVGKSESHAEWFTEAAASRSGDEYGFQSAHVSQLCNNQPSLIYSCGVRRDGNANGDLLGVLGILFNWTGLAEPILTQMPIHPSDQAKTKAYICDQQGRILASNQNDAINSKLSLPEFDKVVSSEKGFYVAEYGKETMCIGHASSPGFETYKTGWVSIVMQPIED</sequence>
<dbReference type="PROSITE" id="PS50111">
    <property type="entry name" value="CHEMOTAXIS_TRANSDUC_2"/>
    <property type="match status" value="1"/>
</dbReference>
<evidence type="ECO:0000256" key="4">
    <source>
        <dbReference type="SAM" id="MobiDB-lite"/>
    </source>
</evidence>
<name>A0A5B1CH48_9BACT</name>
<organism evidence="6 7">
    <name type="scientific">Rubripirellula obstinata</name>
    <dbReference type="NCBI Taxonomy" id="406547"/>
    <lineage>
        <taxon>Bacteria</taxon>
        <taxon>Pseudomonadati</taxon>
        <taxon>Planctomycetota</taxon>
        <taxon>Planctomycetia</taxon>
        <taxon>Pirellulales</taxon>
        <taxon>Pirellulaceae</taxon>
        <taxon>Rubripirellula</taxon>
    </lineage>
</organism>
<dbReference type="Gene3D" id="3.30.450.20">
    <property type="entry name" value="PAS domain"/>
    <property type="match status" value="1"/>
</dbReference>
<dbReference type="OrthoDB" id="9814866at2"/>
<reference evidence="6 7" key="1">
    <citation type="submission" date="2019-08" db="EMBL/GenBank/DDBJ databases">
        <title>Deep-cultivation of Planctomycetes and their phenomic and genomic characterization uncovers novel biology.</title>
        <authorList>
            <person name="Wiegand S."/>
            <person name="Jogler M."/>
            <person name="Boedeker C."/>
            <person name="Pinto D."/>
            <person name="Vollmers J."/>
            <person name="Rivas-Marin E."/>
            <person name="Kohn T."/>
            <person name="Peeters S.H."/>
            <person name="Heuer A."/>
            <person name="Rast P."/>
            <person name="Oberbeckmann S."/>
            <person name="Bunk B."/>
            <person name="Jeske O."/>
            <person name="Meyerdierks A."/>
            <person name="Storesund J.E."/>
            <person name="Kallscheuer N."/>
            <person name="Luecker S."/>
            <person name="Lage O.M."/>
            <person name="Pohl T."/>
            <person name="Merkel B.J."/>
            <person name="Hornburger P."/>
            <person name="Mueller R.-W."/>
            <person name="Bruemmer F."/>
            <person name="Labrenz M."/>
            <person name="Spormann A.M."/>
            <person name="Op Den Camp H."/>
            <person name="Overmann J."/>
            <person name="Amann R."/>
            <person name="Jetten M.S.M."/>
            <person name="Mascher T."/>
            <person name="Medema M.H."/>
            <person name="Devos D.P."/>
            <person name="Kaster A.-K."/>
            <person name="Ovreas L."/>
            <person name="Rohde M."/>
            <person name="Galperin M.Y."/>
            <person name="Jogler C."/>
        </authorList>
    </citation>
    <scope>NUCLEOTIDE SEQUENCE [LARGE SCALE GENOMIC DNA]</scope>
    <source>
        <strain evidence="6 7">LF1</strain>
    </source>
</reference>
<evidence type="ECO:0000259" key="5">
    <source>
        <dbReference type="PROSITE" id="PS50111"/>
    </source>
</evidence>
<evidence type="ECO:0000256" key="1">
    <source>
        <dbReference type="ARBA" id="ARBA00022500"/>
    </source>
</evidence>
<dbReference type="Pfam" id="PF00015">
    <property type="entry name" value="MCPsignal"/>
    <property type="match status" value="1"/>
</dbReference>
<gene>
    <name evidence="6" type="primary">mcp4</name>
    <name evidence="6" type="ORF">LF1_10540</name>
</gene>
<proteinExistence type="inferred from homology"/>
<evidence type="ECO:0000313" key="7">
    <source>
        <dbReference type="Proteomes" id="UP000322699"/>
    </source>
</evidence>
<protein>
    <submittedName>
        <fullName evidence="6">Methyl-accepting chemotaxis protein 4</fullName>
    </submittedName>
</protein>
<dbReference type="RefSeq" id="WP_068257913.1">
    <property type="nucleotide sequence ID" value="NZ_LWSK01000001.1"/>
</dbReference>
<keyword evidence="7" id="KW-1185">Reference proteome</keyword>
<dbReference type="SUPFAM" id="SSF58104">
    <property type="entry name" value="Methyl-accepting chemotaxis protein (MCP) signaling domain"/>
    <property type="match status" value="1"/>
</dbReference>
<dbReference type="PANTHER" id="PTHR43531:SF11">
    <property type="entry name" value="METHYL-ACCEPTING CHEMOTAXIS PROTEIN 3"/>
    <property type="match status" value="1"/>
</dbReference>
<dbReference type="PANTHER" id="PTHR43531">
    <property type="entry name" value="PROTEIN ICFG"/>
    <property type="match status" value="1"/>
</dbReference>
<evidence type="ECO:0000256" key="3">
    <source>
        <dbReference type="PROSITE-ProRule" id="PRU00284"/>
    </source>
</evidence>
<dbReference type="GO" id="GO:0005886">
    <property type="term" value="C:plasma membrane"/>
    <property type="evidence" value="ECO:0007669"/>
    <property type="project" value="TreeGrafter"/>
</dbReference>
<keyword evidence="1" id="KW-0145">Chemotaxis</keyword>
<dbReference type="GO" id="GO:0007165">
    <property type="term" value="P:signal transduction"/>
    <property type="evidence" value="ECO:0007669"/>
    <property type="project" value="UniProtKB-KW"/>
</dbReference>
<comment type="caution">
    <text evidence="6">The sequence shown here is derived from an EMBL/GenBank/DDBJ whole genome shotgun (WGS) entry which is preliminary data.</text>
</comment>